<comment type="cofactor">
    <cofactor evidence="1 10">
        <name>Zn(2+)</name>
        <dbReference type="ChEBI" id="CHEBI:29105"/>
    </cofactor>
</comment>
<dbReference type="SUPFAM" id="SSF51069">
    <property type="entry name" value="Carbonic anhydrase"/>
    <property type="match status" value="1"/>
</dbReference>
<sequence length="249" mass="27581">MKFTRYLALAGSLCAALAYAAPPSDAPHWSYHGDSGPAHWGELSSTNAACRDGKAQSPIDLHPASAMHKHGREFTIHYRPASFTAVNNGHTIQASAIDTSNVLDLRSNTYTLKQFHFHTPSEHEINGAHYPMELHLVHQDSHGSLTVLGVFIKEGKANAALARLFDHLPVEGASMPPVTIDPDALLPRERRALIYSGSLTTPPCTEQVNWIMLEQPIELSKAQIDVFRRLFPDDHRDVNPLNNREVDEE</sequence>
<dbReference type="InterPro" id="IPR018338">
    <property type="entry name" value="Carbonic_anhydrase_a-class_CS"/>
</dbReference>
<accession>A0A7X9ZXI3</accession>
<organism evidence="12 13">
    <name type="scientific">Paraburkholderia antibiotica</name>
    <dbReference type="NCBI Taxonomy" id="2728839"/>
    <lineage>
        <taxon>Bacteria</taxon>
        <taxon>Pseudomonadati</taxon>
        <taxon>Pseudomonadota</taxon>
        <taxon>Betaproteobacteria</taxon>
        <taxon>Burkholderiales</taxon>
        <taxon>Burkholderiaceae</taxon>
        <taxon>Paraburkholderia</taxon>
    </lineage>
</organism>
<keyword evidence="6 10" id="KW-0479">Metal-binding</keyword>
<keyword evidence="8 10" id="KW-0456">Lyase</keyword>
<dbReference type="PANTHER" id="PTHR18952">
    <property type="entry name" value="CARBONIC ANHYDRASE"/>
    <property type="match status" value="1"/>
</dbReference>
<dbReference type="CDD" id="cd03124">
    <property type="entry name" value="alpha_CA_prokaryotic_like"/>
    <property type="match status" value="1"/>
</dbReference>
<dbReference type="Proteomes" id="UP000583127">
    <property type="component" value="Unassembled WGS sequence"/>
</dbReference>
<proteinExistence type="inferred from homology"/>
<dbReference type="PANTHER" id="PTHR18952:SF265">
    <property type="entry name" value="CARBONIC ANHYDRASE"/>
    <property type="match status" value="1"/>
</dbReference>
<dbReference type="RefSeq" id="WP_169498116.1">
    <property type="nucleotide sequence ID" value="NZ_JABBFZ010000006.1"/>
</dbReference>
<comment type="caution">
    <text evidence="12">The sequence shown here is derived from an EMBL/GenBank/DDBJ whole genome shotgun (WGS) entry which is preliminary data.</text>
</comment>
<dbReference type="InterPro" id="IPR041891">
    <property type="entry name" value="Alpha_CA_prokaryot-like"/>
</dbReference>
<evidence type="ECO:0000313" key="13">
    <source>
        <dbReference type="Proteomes" id="UP000583127"/>
    </source>
</evidence>
<evidence type="ECO:0000256" key="4">
    <source>
        <dbReference type="ARBA" id="ARBA00012925"/>
    </source>
</evidence>
<protein>
    <recommendedName>
        <fullName evidence="5 10">Carbonic anhydrase</fullName>
        <ecNumber evidence="4 10">4.2.1.1</ecNumber>
    </recommendedName>
</protein>
<dbReference type="GO" id="GO:0004089">
    <property type="term" value="F:carbonate dehydratase activity"/>
    <property type="evidence" value="ECO:0007669"/>
    <property type="project" value="UniProtKB-UniRule"/>
</dbReference>
<evidence type="ECO:0000313" key="12">
    <source>
        <dbReference type="EMBL" id="NML31866.1"/>
    </source>
</evidence>
<evidence type="ECO:0000256" key="3">
    <source>
        <dbReference type="ARBA" id="ARBA00010718"/>
    </source>
</evidence>
<dbReference type="InterPro" id="IPR023561">
    <property type="entry name" value="Carbonic_anhydrase_a-class"/>
</dbReference>
<dbReference type="GO" id="GO:0008270">
    <property type="term" value="F:zinc ion binding"/>
    <property type="evidence" value="ECO:0007669"/>
    <property type="project" value="UniProtKB-UniRule"/>
</dbReference>
<feature type="chain" id="PRO_5031592001" description="Carbonic anhydrase" evidence="10">
    <location>
        <begin position="21"/>
        <end position="249"/>
    </location>
</feature>
<evidence type="ECO:0000256" key="8">
    <source>
        <dbReference type="ARBA" id="ARBA00023239"/>
    </source>
</evidence>
<evidence type="ECO:0000256" key="2">
    <source>
        <dbReference type="ARBA" id="ARBA00002904"/>
    </source>
</evidence>
<comment type="function">
    <text evidence="2 10">Reversible hydration of carbon dioxide.</text>
</comment>
<evidence type="ECO:0000256" key="5">
    <source>
        <dbReference type="ARBA" id="ARBA00014628"/>
    </source>
</evidence>
<dbReference type="InterPro" id="IPR001148">
    <property type="entry name" value="CA_dom"/>
</dbReference>
<evidence type="ECO:0000259" key="11">
    <source>
        <dbReference type="PROSITE" id="PS51144"/>
    </source>
</evidence>
<name>A0A7X9ZXI3_9BURK</name>
<dbReference type="Pfam" id="PF00194">
    <property type="entry name" value="Carb_anhydrase"/>
    <property type="match status" value="1"/>
</dbReference>
<reference evidence="12 13" key="1">
    <citation type="submission" date="2020-04" db="EMBL/GenBank/DDBJ databases">
        <title>Paraburkholderia sp. G-4-1-8 isolated from soil.</title>
        <authorList>
            <person name="Dahal R.H."/>
        </authorList>
    </citation>
    <scope>NUCLEOTIDE SEQUENCE [LARGE SCALE GENOMIC DNA]</scope>
    <source>
        <strain evidence="12 13">G-4-1-8</strain>
    </source>
</reference>
<evidence type="ECO:0000256" key="9">
    <source>
        <dbReference type="ARBA" id="ARBA00048348"/>
    </source>
</evidence>
<dbReference type="Gene3D" id="3.10.200.10">
    <property type="entry name" value="Alpha carbonic anhydrase"/>
    <property type="match status" value="1"/>
</dbReference>
<dbReference type="EC" id="4.2.1.1" evidence="4 10"/>
<feature type="domain" description="Alpha-carbonic anhydrase" evidence="11">
    <location>
        <begin position="27"/>
        <end position="249"/>
    </location>
</feature>
<evidence type="ECO:0000256" key="1">
    <source>
        <dbReference type="ARBA" id="ARBA00001947"/>
    </source>
</evidence>
<feature type="signal peptide" evidence="10">
    <location>
        <begin position="1"/>
        <end position="20"/>
    </location>
</feature>
<dbReference type="InterPro" id="IPR036398">
    <property type="entry name" value="CA_dom_sf"/>
</dbReference>
<dbReference type="PROSITE" id="PS51144">
    <property type="entry name" value="ALPHA_CA_2"/>
    <property type="match status" value="1"/>
</dbReference>
<dbReference type="PROSITE" id="PS00162">
    <property type="entry name" value="ALPHA_CA_1"/>
    <property type="match status" value="1"/>
</dbReference>
<keyword evidence="7 10" id="KW-0862">Zinc</keyword>
<evidence type="ECO:0000256" key="7">
    <source>
        <dbReference type="ARBA" id="ARBA00022833"/>
    </source>
</evidence>
<dbReference type="SMART" id="SM01057">
    <property type="entry name" value="Carb_anhydrase"/>
    <property type="match status" value="1"/>
</dbReference>
<evidence type="ECO:0000256" key="10">
    <source>
        <dbReference type="RuleBase" id="RU367011"/>
    </source>
</evidence>
<keyword evidence="10" id="KW-0732">Signal</keyword>
<dbReference type="AlphaFoldDB" id="A0A7X9ZXI3"/>
<dbReference type="EMBL" id="JABBFZ010000006">
    <property type="protein sequence ID" value="NML31866.1"/>
    <property type="molecule type" value="Genomic_DNA"/>
</dbReference>
<gene>
    <name evidence="12" type="ORF">HHL14_13590</name>
</gene>
<comment type="similarity">
    <text evidence="3 10">Belongs to the alpha-carbonic anhydrase family.</text>
</comment>
<comment type="catalytic activity">
    <reaction evidence="9 10">
        <text>hydrogencarbonate + H(+) = CO2 + H2O</text>
        <dbReference type="Rhea" id="RHEA:10748"/>
        <dbReference type="ChEBI" id="CHEBI:15377"/>
        <dbReference type="ChEBI" id="CHEBI:15378"/>
        <dbReference type="ChEBI" id="CHEBI:16526"/>
        <dbReference type="ChEBI" id="CHEBI:17544"/>
        <dbReference type="EC" id="4.2.1.1"/>
    </reaction>
</comment>
<keyword evidence="13" id="KW-1185">Reference proteome</keyword>
<evidence type="ECO:0000256" key="6">
    <source>
        <dbReference type="ARBA" id="ARBA00022723"/>
    </source>
</evidence>